<organism evidence="1 2">
    <name type="scientific">Brassica napus</name>
    <name type="common">Rape</name>
    <dbReference type="NCBI Taxonomy" id="3708"/>
    <lineage>
        <taxon>Eukaryota</taxon>
        <taxon>Viridiplantae</taxon>
        <taxon>Streptophyta</taxon>
        <taxon>Embryophyta</taxon>
        <taxon>Tracheophyta</taxon>
        <taxon>Spermatophyta</taxon>
        <taxon>Magnoliopsida</taxon>
        <taxon>eudicotyledons</taxon>
        <taxon>Gunneridae</taxon>
        <taxon>Pentapetalae</taxon>
        <taxon>rosids</taxon>
        <taxon>malvids</taxon>
        <taxon>Brassicales</taxon>
        <taxon>Brassicaceae</taxon>
        <taxon>Brassiceae</taxon>
        <taxon>Brassica</taxon>
    </lineage>
</organism>
<keyword evidence="2" id="KW-1185">Reference proteome</keyword>
<sequence>MDSKGDDGSREMLLKLQEKIEKATSELKASGSYHLLPLHLIIFKSSLKRSNFSTRL</sequence>
<name>A0ABQ8E7X1_BRANA</name>
<protein>
    <submittedName>
        <fullName evidence="1">Uncharacterized protein</fullName>
    </submittedName>
</protein>
<accession>A0ABQ8E7X1</accession>
<comment type="caution">
    <text evidence="1">The sequence shown here is derived from an EMBL/GenBank/DDBJ whole genome shotgun (WGS) entry which is preliminary data.</text>
</comment>
<dbReference type="Proteomes" id="UP000824890">
    <property type="component" value="Unassembled WGS sequence"/>
</dbReference>
<evidence type="ECO:0000313" key="1">
    <source>
        <dbReference type="EMBL" id="KAH0937492.1"/>
    </source>
</evidence>
<reference evidence="1 2" key="1">
    <citation type="submission" date="2021-05" db="EMBL/GenBank/DDBJ databases">
        <title>Genome Assembly of Synthetic Allotetraploid Brassica napus Reveals Homoeologous Exchanges between Subgenomes.</title>
        <authorList>
            <person name="Davis J.T."/>
        </authorList>
    </citation>
    <scope>NUCLEOTIDE SEQUENCE [LARGE SCALE GENOMIC DNA]</scope>
    <source>
        <strain evidence="2">cv. Da-Ae</strain>
        <tissue evidence="1">Seedling</tissue>
    </source>
</reference>
<evidence type="ECO:0000313" key="2">
    <source>
        <dbReference type="Proteomes" id="UP000824890"/>
    </source>
</evidence>
<gene>
    <name evidence="1" type="ORF">HID58_004953</name>
</gene>
<proteinExistence type="predicted"/>
<dbReference type="EMBL" id="JAGKQM010000002">
    <property type="protein sequence ID" value="KAH0937492.1"/>
    <property type="molecule type" value="Genomic_DNA"/>
</dbReference>